<dbReference type="InterPro" id="IPR011006">
    <property type="entry name" value="CheY-like_superfamily"/>
</dbReference>
<gene>
    <name evidence="4" type="ORF">HC246_13550</name>
</gene>
<feature type="domain" description="Response regulatory" evidence="3">
    <location>
        <begin position="8"/>
        <end position="125"/>
    </location>
</feature>
<accession>A0ABX1LUF9</accession>
<dbReference type="SUPFAM" id="SSF52172">
    <property type="entry name" value="CheY-like"/>
    <property type="match status" value="1"/>
</dbReference>
<organism evidence="4 5">
    <name type="scientific">Pseudanabaena yagii GIHE-NHR1</name>
    <dbReference type="NCBI Taxonomy" id="2722753"/>
    <lineage>
        <taxon>Bacteria</taxon>
        <taxon>Bacillati</taxon>
        <taxon>Cyanobacteriota</taxon>
        <taxon>Cyanophyceae</taxon>
        <taxon>Pseudanabaenales</taxon>
        <taxon>Pseudanabaenaceae</taxon>
        <taxon>Pseudanabaena</taxon>
        <taxon>Pseudanabaena yagii</taxon>
    </lineage>
</organism>
<keyword evidence="1 2" id="KW-0597">Phosphoprotein</keyword>
<reference evidence="4 5" key="1">
    <citation type="submission" date="2020-03" db="EMBL/GenBank/DDBJ databases">
        <title>Draft Genome Sequence of 2-Methylisoborneol Producing Pseudanabaena yagii Strain GIHE-NHR1 Isolated from North Han River in South Korea.</title>
        <authorList>
            <person name="Jeong J."/>
        </authorList>
    </citation>
    <scope>NUCLEOTIDE SEQUENCE [LARGE SCALE GENOMIC DNA]</scope>
    <source>
        <strain evidence="4 5">GIHE-NHR1</strain>
    </source>
</reference>
<dbReference type="InterPro" id="IPR050595">
    <property type="entry name" value="Bact_response_regulator"/>
</dbReference>
<comment type="caution">
    <text evidence="4">The sequence shown here is derived from an EMBL/GenBank/DDBJ whole genome shotgun (WGS) entry which is preliminary data.</text>
</comment>
<dbReference type="InterPro" id="IPR001789">
    <property type="entry name" value="Sig_transdc_resp-reg_receiver"/>
</dbReference>
<evidence type="ECO:0000313" key="4">
    <source>
        <dbReference type="EMBL" id="NMF59011.1"/>
    </source>
</evidence>
<evidence type="ECO:0000313" key="5">
    <source>
        <dbReference type="Proteomes" id="UP000738376"/>
    </source>
</evidence>
<dbReference type="Proteomes" id="UP000738376">
    <property type="component" value="Unassembled WGS sequence"/>
</dbReference>
<evidence type="ECO:0000256" key="2">
    <source>
        <dbReference type="PROSITE-ProRule" id="PRU00169"/>
    </source>
</evidence>
<dbReference type="SMART" id="SM00448">
    <property type="entry name" value="REC"/>
    <property type="match status" value="1"/>
</dbReference>
<dbReference type="RefSeq" id="WP_169363841.1">
    <property type="nucleotide sequence ID" value="NZ_JAAVJL010000001.1"/>
</dbReference>
<dbReference type="EMBL" id="JAAVJL010000001">
    <property type="protein sequence ID" value="NMF59011.1"/>
    <property type="molecule type" value="Genomic_DNA"/>
</dbReference>
<dbReference type="PROSITE" id="PS50110">
    <property type="entry name" value="RESPONSE_REGULATORY"/>
    <property type="match status" value="1"/>
</dbReference>
<sequence length="127" mass="13828">MEVIAQKTILVIDDDYYICDVLKTCLEIFGGCKAITTLYAEEGLDIVAENPPDAIVLDILMPNMDGFAFLKKLQANPQIADIPVVLLTARADLTDPQAIAKLGVNGAIAKPFHPVKLFSEISQILGW</sequence>
<dbReference type="PANTHER" id="PTHR44591:SF22">
    <property type="entry name" value="CHEY SUBFAMILY"/>
    <property type="match status" value="1"/>
</dbReference>
<dbReference type="Gene3D" id="3.40.50.2300">
    <property type="match status" value="1"/>
</dbReference>
<name>A0ABX1LUF9_9CYAN</name>
<evidence type="ECO:0000259" key="3">
    <source>
        <dbReference type="PROSITE" id="PS50110"/>
    </source>
</evidence>
<protein>
    <submittedName>
        <fullName evidence="4">Response regulator</fullName>
    </submittedName>
</protein>
<dbReference type="Pfam" id="PF00072">
    <property type="entry name" value="Response_reg"/>
    <property type="match status" value="1"/>
</dbReference>
<dbReference type="PANTHER" id="PTHR44591">
    <property type="entry name" value="STRESS RESPONSE REGULATOR PROTEIN 1"/>
    <property type="match status" value="1"/>
</dbReference>
<feature type="modified residue" description="4-aspartylphosphate" evidence="2">
    <location>
        <position position="58"/>
    </location>
</feature>
<keyword evidence="5" id="KW-1185">Reference proteome</keyword>
<proteinExistence type="predicted"/>
<evidence type="ECO:0000256" key="1">
    <source>
        <dbReference type="ARBA" id="ARBA00022553"/>
    </source>
</evidence>